<dbReference type="InterPro" id="IPR024007">
    <property type="entry name" value="FeFe-hyd_mat_HydG"/>
</dbReference>
<dbReference type="InterPro" id="IPR034428">
    <property type="entry name" value="ThiH/NoCL/HydG-like"/>
</dbReference>
<comment type="caution">
    <text evidence="8">The sequence shown here is derived from an EMBL/GenBank/DDBJ whole genome shotgun (WGS) entry which is preliminary data.</text>
</comment>
<dbReference type="OMA" id="QIFQETY"/>
<reference evidence="8" key="1">
    <citation type="submission" date="2022-10" db="EMBL/GenBank/DDBJ databases">
        <title>Novel sulphate-reducing endosymbionts in the free-living metamonad Anaeramoeba.</title>
        <authorList>
            <person name="Jerlstrom-Hultqvist J."/>
            <person name="Cepicka I."/>
            <person name="Gallot-Lavallee L."/>
            <person name="Salas-Leiva D."/>
            <person name="Curtis B.A."/>
            <person name="Zahonova K."/>
            <person name="Pipaliya S."/>
            <person name="Dacks J."/>
            <person name="Roger A.J."/>
        </authorList>
    </citation>
    <scope>NUCLEOTIDE SEQUENCE</scope>
    <source>
        <strain evidence="8">BMAN</strain>
    </source>
</reference>
<keyword evidence="4" id="KW-0479">Metal-binding</keyword>
<dbReference type="Proteomes" id="UP001149090">
    <property type="component" value="Unassembled WGS sequence"/>
</dbReference>
<dbReference type="SFLD" id="SFLDS00029">
    <property type="entry name" value="Radical_SAM"/>
    <property type="match status" value="1"/>
</dbReference>
<evidence type="ECO:0000256" key="2">
    <source>
        <dbReference type="ARBA" id="ARBA00022485"/>
    </source>
</evidence>
<dbReference type="GO" id="GO:0051539">
    <property type="term" value="F:4 iron, 4 sulfur cluster binding"/>
    <property type="evidence" value="ECO:0007669"/>
    <property type="project" value="UniProtKB-KW"/>
</dbReference>
<keyword evidence="9" id="KW-1185">Reference proteome</keyword>
<dbReference type="OrthoDB" id="10261561at2759"/>
<dbReference type="NCBIfam" id="TIGR03955">
    <property type="entry name" value="rSAM_HydG"/>
    <property type="match status" value="1"/>
</dbReference>
<evidence type="ECO:0000256" key="5">
    <source>
        <dbReference type="ARBA" id="ARBA00023004"/>
    </source>
</evidence>
<keyword evidence="2" id="KW-0004">4Fe-4S</keyword>
<dbReference type="SFLD" id="SFLDG01060">
    <property type="entry name" value="BATS_domain_containing"/>
    <property type="match status" value="1"/>
</dbReference>
<evidence type="ECO:0000259" key="7">
    <source>
        <dbReference type="PROSITE" id="PS51918"/>
    </source>
</evidence>
<dbReference type="AlphaFoldDB" id="A0A9Q0RDC6"/>
<dbReference type="SFLD" id="SFLDF00319">
    <property type="entry name" value="Fe_hydrogenase_maturase_(HydG"/>
    <property type="match status" value="1"/>
</dbReference>
<dbReference type="InterPro" id="IPR013785">
    <property type="entry name" value="Aldolase_TIM"/>
</dbReference>
<evidence type="ECO:0000313" key="9">
    <source>
        <dbReference type="Proteomes" id="UP001149090"/>
    </source>
</evidence>
<sequence length="531" mass="60406">MSLILLKSIQKPKRSFLTQKLVSKFSSRLHYKGTSWSPERDTNYKLPDVRDIIQEDKIFEALEKTKKKAKDKYAIKEILEKAKDHALLKNIKEDLKDEFVQGLTLEETATLLNMDTKNKDLLDELFNTALFIKQRIYGNRIVLFAPLYVSNYCTGGCLYCGYRGSNTDIPRSKLTKQELINEVIALENQGHKRILMLTGEHPIYPFDEFLDALKTAYAVKSPPHGEIRRINVEIPALSVSDFKRLKATNCVGTYTLFQETYHRDSFNKMHPNGAKSDYEYRLLTMDRAQIGGMDDIGIGALYGLFDYRFEVLSLLQHAQHLDKAYHAGPHTISVPRIRPAKNTPLAYNPPYAIDDITFKKIVAILRCSVPYTGMILSTRETTEMRKEVMKLGVSQISAGSITSVGSYSKEKQNSESKGQFSISDQRNTDQVIQDLLKDGFVPSFCTGCYRLGRTGENFMKIAKKGDIANMCLPNALTTTAEYLIDYAPKETAKIGWETISKELPNIPNPSTRELTRKNIEKIKKGQRDLYL</sequence>
<evidence type="ECO:0000256" key="3">
    <source>
        <dbReference type="ARBA" id="ARBA00022691"/>
    </source>
</evidence>
<keyword evidence="5" id="KW-0408">Iron</keyword>
<dbReference type="PANTHER" id="PTHR43583">
    <property type="entry name" value="2-IMINOACETATE SYNTHASE"/>
    <property type="match status" value="1"/>
</dbReference>
<dbReference type="InterPro" id="IPR007197">
    <property type="entry name" value="rSAM"/>
</dbReference>
<dbReference type="SUPFAM" id="SSF102114">
    <property type="entry name" value="Radical SAM enzymes"/>
    <property type="match status" value="1"/>
</dbReference>
<organism evidence="8 9">
    <name type="scientific">Anaeramoeba ignava</name>
    <name type="common">Anaerobic marine amoeba</name>
    <dbReference type="NCBI Taxonomy" id="1746090"/>
    <lineage>
        <taxon>Eukaryota</taxon>
        <taxon>Metamonada</taxon>
        <taxon>Anaeramoebidae</taxon>
        <taxon>Anaeramoeba</taxon>
    </lineage>
</organism>
<dbReference type="EMBL" id="JAPDFW010000061">
    <property type="protein sequence ID" value="KAJ5076451.1"/>
    <property type="molecule type" value="Genomic_DNA"/>
</dbReference>
<dbReference type="GO" id="GO:0044272">
    <property type="term" value="P:sulfur compound biosynthetic process"/>
    <property type="evidence" value="ECO:0007669"/>
    <property type="project" value="UniProtKB-ARBA"/>
</dbReference>
<dbReference type="Gene3D" id="3.20.20.70">
    <property type="entry name" value="Aldolase class I"/>
    <property type="match status" value="1"/>
</dbReference>
<dbReference type="GO" id="GO:0046872">
    <property type="term" value="F:metal ion binding"/>
    <property type="evidence" value="ECO:0007669"/>
    <property type="project" value="UniProtKB-KW"/>
</dbReference>
<dbReference type="SMART" id="SM00876">
    <property type="entry name" value="BATS"/>
    <property type="match status" value="1"/>
</dbReference>
<dbReference type="InterPro" id="IPR010722">
    <property type="entry name" value="BATS_dom"/>
</dbReference>
<dbReference type="Pfam" id="PF04055">
    <property type="entry name" value="Radical_SAM"/>
    <property type="match status" value="1"/>
</dbReference>
<feature type="domain" description="Radical SAM core" evidence="7">
    <location>
        <begin position="137"/>
        <end position="379"/>
    </location>
</feature>
<dbReference type="InterPro" id="IPR058240">
    <property type="entry name" value="rSAM_sf"/>
</dbReference>
<dbReference type="GO" id="GO:0042364">
    <property type="term" value="P:water-soluble vitamin biosynthetic process"/>
    <property type="evidence" value="ECO:0007669"/>
    <property type="project" value="UniProtKB-ARBA"/>
</dbReference>
<evidence type="ECO:0000256" key="6">
    <source>
        <dbReference type="ARBA" id="ARBA00023014"/>
    </source>
</evidence>
<protein>
    <submittedName>
        <fullName evidence="8">Biotin and thiamine synthesis associated domain containing protein</fullName>
    </submittedName>
</protein>
<keyword evidence="3" id="KW-0949">S-adenosyl-L-methionine</keyword>
<accession>A0A9Q0RDC6</accession>
<dbReference type="Pfam" id="PF06968">
    <property type="entry name" value="BATS"/>
    <property type="match status" value="1"/>
</dbReference>
<keyword evidence="6" id="KW-0411">Iron-sulfur</keyword>
<dbReference type="PROSITE" id="PS51918">
    <property type="entry name" value="RADICAL_SAM"/>
    <property type="match status" value="1"/>
</dbReference>
<dbReference type="GO" id="GO:0003824">
    <property type="term" value="F:catalytic activity"/>
    <property type="evidence" value="ECO:0007669"/>
    <property type="project" value="InterPro"/>
</dbReference>
<evidence type="ECO:0000313" key="8">
    <source>
        <dbReference type="EMBL" id="KAJ5076451.1"/>
    </source>
</evidence>
<evidence type="ECO:0000256" key="4">
    <source>
        <dbReference type="ARBA" id="ARBA00022723"/>
    </source>
</evidence>
<dbReference type="CDD" id="cd01335">
    <property type="entry name" value="Radical_SAM"/>
    <property type="match status" value="1"/>
</dbReference>
<comment type="cofactor">
    <cofactor evidence="1">
        <name>[4Fe-4S] cluster</name>
        <dbReference type="ChEBI" id="CHEBI:49883"/>
    </cofactor>
</comment>
<gene>
    <name evidence="8" type="ORF">M0811_06451</name>
</gene>
<evidence type="ECO:0000256" key="1">
    <source>
        <dbReference type="ARBA" id="ARBA00001966"/>
    </source>
</evidence>
<dbReference type="SFLD" id="SFLDG01081">
    <property type="entry name" value="cleavage_of_the_Ca-Cb_bond_in"/>
    <property type="match status" value="1"/>
</dbReference>
<proteinExistence type="predicted"/>
<name>A0A9Q0RDC6_ANAIG</name>
<dbReference type="PANTHER" id="PTHR43583:SF2">
    <property type="entry name" value="THIAZOLE BIOSYNTHESIS PROTEIN"/>
    <property type="match status" value="1"/>
</dbReference>